<dbReference type="EMBL" id="AGAZ01000038">
    <property type="protein sequence ID" value="EGZ47768.1"/>
    <property type="molecule type" value="Genomic_DNA"/>
</dbReference>
<dbReference type="Proteomes" id="UP000005336">
    <property type="component" value="Unassembled WGS sequence"/>
</dbReference>
<evidence type="ECO:0000313" key="1">
    <source>
        <dbReference type="EMBL" id="EGZ47768.1"/>
    </source>
</evidence>
<organism evidence="1 2">
    <name type="scientific">Neisseria wadsworthii 9715</name>
    <dbReference type="NCBI Taxonomy" id="1030841"/>
    <lineage>
        <taxon>Bacteria</taxon>
        <taxon>Pseudomonadati</taxon>
        <taxon>Pseudomonadota</taxon>
        <taxon>Betaproteobacteria</taxon>
        <taxon>Neisseriales</taxon>
        <taxon>Neisseriaceae</taxon>
        <taxon>Neisseria</taxon>
    </lineage>
</organism>
<sequence>MEMQQQNQNFNELLEGLKQAVMSSMMDDKNLWTSERCATYLGYSVRYFRRSIATLKGFPNPIILPTAAARGGERWEPKEVKAWAERFRRG</sequence>
<dbReference type="STRING" id="1030841.HMPREF9370_1015"/>
<evidence type="ECO:0000313" key="2">
    <source>
        <dbReference type="Proteomes" id="UP000005336"/>
    </source>
</evidence>
<name>G4CPK5_9NEIS</name>
<dbReference type="AlphaFoldDB" id="G4CPK5"/>
<comment type="caution">
    <text evidence="1">The sequence shown here is derived from an EMBL/GenBank/DDBJ whole genome shotgun (WGS) entry which is preliminary data.</text>
</comment>
<dbReference type="HOGENOM" id="CLU_2437793_0_0_4"/>
<protein>
    <recommendedName>
        <fullName evidence="3">DNA-binding protein</fullName>
    </recommendedName>
</protein>
<reference evidence="1 2" key="1">
    <citation type="submission" date="2011-06" db="EMBL/GenBank/DDBJ databases">
        <authorList>
            <person name="Muzny D."/>
            <person name="Qin X."/>
            <person name="Deng J."/>
            <person name="Jiang H."/>
            <person name="Liu Y."/>
            <person name="Qu J."/>
            <person name="Song X.-Z."/>
            <person name="Zhang L."/>
            <person name="Thornton R."/>
            <person name="Coyle M."/>
            <person name="Francisco L."/>
            <person name="Jackson L."/>
            <person name="Javaid M."/>
            <person name="Korchina V."/>
            <person name="Kovar C."/>
            <person name="Mata R."/>
            <person name="Mathew T."/>
            <person name="Ngo R."/>
            <person name="Nguyen L."/>
            <person name="Nguyen N."/>
            <person name="Okwuonu G."/>
            <person name="Ongeri F."/>
            <person name="Pham C."/>
            <person name="Simmons D."/>
            <person name="Wilczek-Boney K."/>
            <person name="Hale W."/>
            <person name="Jakkamsetti A."/>
            <person name="Pham P."/>
            <person name="Ruth R."/>
            <person name="San Lucas F."/>
            <person name="Warren J."/>
            <person name="Zhang J."/>
            <person name="Zhao Z."/>
            <person name="Zhou C."/>
            <person name="Zhu D."/>
            <person name="Lee S."/>
            <person name="Bess C."/>
            <person name="Blankenburg K."/>
            <person name="Forbes L."/>
            <person name="Fu Q."/>
            <person name="Gubbala S."/>
            <person name="Hirani K."/>
            <person name="Jayaseelan J.C."/>
            <person name="Lara F."/>
            <person name="Munidasa M."/>
            <person name="Palculict T."/>
            <person name="Patil S."/>
            <person name="Pu L.-L."/>
            <person name="Saada N."/>
            <person name="Tang L."/>
            <person name="Weissenberger G."/>
            <person name="Zhu Y."/>
            <person name="Hemphill L."/>
            <person name="Shang Y."/>
            <person name="Youmans B."/>
            <person name="Ayvaz T."/>
            <person name="Ross M."/>
            <person name="Santibanez J."/>
            <person name="Aqrawi P."/>
            <person name="Gross S."/>
            <person name="Joshi V."/>
            <person name="Fowler G."/>
            <person name="Nazareth L."/>
            <person name="Reid J."/>
            <person name="Worley K."/>
            <person name="Petrosino J."/>
            <person name="Highlander S."/>
            <person name="Gibbs R."/>
        </authorList>
    </citation>
    <scope>NUCLEOTIDE SEQUENCE [LARGE SCALE GENOMIC DNA]</scope>
    <source>
        <strain evidence="1 2">9715</strain>
    </source>
</reference>
<evidence type="ECO:0008006" key="3">
    <source>
        <dbReference type="Google" id="ProtNLM"/>
    </source>
</evidence>
<proteinExistence type="predicted"/>
<accession>G4CPK5</accession>
<gene>
    <name evidence="1" type="ORF">HMPREF9370_1015</name>
</gene>
<dbReference type="PATRIC" id="fig|1030841.3.peg.993"/>
<keyword evidence="2" id="KW-1185">Reference proteome</keyword>